<protein>
    <submittedName>
        <fullName evidence="1">GLT1D1 isoform 3</fullName>
    </submittedName>
</protein>
<gene>
    <name evidence="1" type="ORF">CR201_G0045369</name>
</gene>
<sequence length="58" mass="6541">ELQQHPNAALTGNTFLQRSGENENLLKGFDEVHLVSLLSGACDFQRLTKVLIICTYFF</sequence>
<reference evidence="1" key="1">
    <citation type="submission" date="2017-12" db="EMBL/GenBank/DDBJ databases">
        <title>High-resolution comparative analysis of great ape genomes.</title>
        <authorList>
            <person name="Pollen A."/>
            <person name="Hastie A."/>
            <person name="Hormozdiari F."/>
            <person name="Dougherty M."/>
            <person name="Liu R."/>
            <person name="Chaisson M."/>
            <person name="Hoppe E."/>
            <person name="Hill C."/>
            <person name="Pang A."/>
            <person name="Hillier L."/>
            <person name="Baker C."/>
            <person name="Armstrong J."/>
            <person name="Shendure J."/>
            <person name="Paten B."/>
            <person name="Wilson R."/>
            <person name="Chao H."/>
            <person name="Schneider V."/>
            <person name="Ventura M."/>
            <person name="Kronenberg Z."/>
            <person name="Murali S."/>
            <person name="Gordon D."/>
            <person name="Cantsilieris S."/>
            <person name="Munson K."/>
            <person name="Nelson B."/>
            <person name="Raja A."/>
            <person name="Underwood J."/>
            <person name="Diekhans M."/>
            <person name="Fiddes I."/>
            <person name="Haussler D."/>
            <person name="Eichler E."/>
        </authorList>
    </citation>
    <scope>NUCLEOTIDE SEQUENCE [LARGE SCALE GENOMIC DNA]</scope>
    <source>
        <strain evidence="1">Susie</strain>
    </source>
</reference>
<dbReference type="EMBL" id="NDHI03003599">
    <property type="protein sequence ID" value="PNJ17179.1"/>
    <property type="molecule type" value="Genomic_DNA"/>
</dbReference>
<name>A0A2J8S8U5_PONAB</name>
<dbReference type="AlphaFoldDB" id="A0A2J8S8U5"/>
<feature type="non-terminal residue" evidence="1">
    <location>
        <position position="1"/>
    </location>
</feature>
<evidence type="ECO:0000313" key="1">
    <source>
        <dbReference type="EMBL" id="PNJ17179.1"/>
    </source>
</evidence>
<proteinExistence type="predicted"/>
<organism evidence="1">
    <name type="scientific">Pongo abelii</name>
    <name type="common">Sumatran orangutan</name>
    <name type="synonym">Pongo pygmaeus abelii</name>
    <dbReference type="NCBI Taxonomy" id="9601"/>
    <lineage>
        <taxon>Eukaryota</taxon>
        <taxon>Metazoa</taxon>
        <taxon>Chordata</taxon>
        <taxon>Craniata</taxon>
        <taxon>Vertebrata</taxon>
        <taxon>Euteleostomi</taxon>
        <taxon>Mammalia</taxon>
        <taxon>Eutheria</taxon>
        <taxon>Euarchontoglires</taxon>
        <taxon>Primates</taxon>
        <taxon>Haplorrhini</taxon>
        <taxon>Catarrhini</taxon>
        <taxon>Hominidae</taxon>
        <taxon>Pongo</taxon>
    </lineage>
</organism>
<accession>A0A2J8S8U5</accession>
<comment type="caution">
    <text evidence="1">The sequence shown here is derived from an EMBL/GenBank/DDBJ whole genome shotgun (WGS) entry which is preliminary data.</text>
</comment>